<keyword evidence="6 7" id="KW-0472">Membrane</keyword>
<keyword evidence="4 7" id="KW-0812">Transmembrane</keyword>
<evidence type="ECO:0000313" key="9">
    <source>
        <dbReference type="EMBL" id="GAH27951.1"/>
    </source>
</evidence>
<feature type="transmembrane region" description="Helical" evidence="7">
    <location>
        <begin position="86"/>
        <end position="109"/>
    </location>
</feature>
<proteinExistence type="predicted"/>
<keyword evidence="5 7" id="KW-1133">Transmembrane helix</keyword>
<keyword evidence="3" id="KW-1003">Cell membrane</keyword>
<dbReference type="Pfam" id="PF00528">
    <property type="entry name" value="BPD_transp_1"/>
    <property type="match status" value="1"/>
</dbReference>
<evidence type="ECO:0000256" key="2">
    <source>
        <dbReference type="ARBA" id="ARBA00022448"/>
    </source>
</evidence>
<feature type="transmembrane region" description="Helical" evidence="7">
    <location>
        <begin position="49"/>
        <end position="74"/>
    </location>
</feature>
<dbReference type="AlphaFoldDB" id="X1E3Z5"/>
<comment type="caution">
    <text evidence="9">The sequence shown here is derived from an EMBL/GenBank/DDBJ whole genome shotgun (WGS) entry which is preliminary data.</text>
</comment>
<evidence type="ECO:0000256" key="6">
    <source>
        <dbReference type="ARBA" id="ARBA00023136"/>
    </source>
</evidence>
<evidence type="ECO:0000256" key="3">
    <source>
        <dbReference type="ARBA" id="ARBA00022475"/>
    </source>
</evidence>
<gene>
    <name evidence="9" type="ORF">S03H2_02878</name>
</gene>
<evidence type="ECO:0000256" key="7">
    <source>
        <dbReference type="SAM" id="Phobius"/>
    </source>
</evidence>
<dbReference type="EMBL" id="BARU01001010">
    <property type="protein sequence ID" value="GAH27951.1"/>
    <property type="molecule type" value="Genomic_DNA"/>
</dbReference>
<sequence>MFLPFLCMVLTTLKQPPEIYRLPMRWLPDNIFYFKNYIEVLIKRPFARYLLNSFIVAGGCTGASLFISSLAGYAFAKFEFPAKEKIFFLILGAYMIPFEVLLIPLYLMFNSLGLVNTYIALMGPGLISAFGVFLMRQFIETIPNDYIDAARLDGLSEFGIYLKVVLPLAKPALAILVIIKFLWSWNEFLWPLVVVRDVSMKTITLGLSDFASRWYTEYTTSNTACFISIIPILIIFFIFQKYLIKGMTMTGLKG</sequence>
<dbReference type="InterPro" id="IPR035906">
    <property type="entry name" value="MetI-like_sf"/>
</dbReference>
<dbReference type="CDD" id="cd06261">
    <property type="entry name" value="TM_PBP2"/>
    <property type="match status" value="1"/>
</dbReference>
<evidence type="ECO:0000256" key="5">
    <source>
        <dbReference type="ARBA" id="ARBA00022989"/>
    </source>
</evidence>
<feature type="transmembrane region" description="Helical" evidence="7">
    <location>
        <begin position="218"/>
        <end position="239"/>
    </location>
</feature>
<dbReference type="SUPFAM" id="SSF161098">
    <property type="entry name" value="MetI-like"/>
    <property type="match status" value="1"/>
</dbReference>
<evidence type="ECO:0000259" key="8">
    <source>
        <dbReference type="PROSITE" id="PS50928"/>
    </source>
</evidence>
<accession>X1E3Z5</accession>
<evidence type="ECO:0000256" key="4">
    <source>
        <dbReference type="ARBA" id="ARBA00022692"/>
    </source>
</evidence>
<feature type="transmembrane region" description="Helical" evidence="7">
    <location>
        <begin position="160"/>
        <end position="183"/>
    </location>
</feature>
<dbReference type="PANTHER" id="PTHR43744">
    <property type="entry name" value="ABC TRANSPORTER PERMEASE PROTEIN MG189-RELATED-RELATED"/>
    <property type="match status" value="1"/>
</dbReference>
<comment type="subcellular location">
    <subcellularLocation>
        <location evidence="1">Cell membrane</location>
        <topology evidence="1">Multi-pass membrane protein</topology>
    </subcellularLocation>
</comment>
<protein>
    <recommendedName>
        <fullName evidence="8">ABC transmembrane type-1 domain-containing protein</fullName>
    </recommendedName>
</protein>
<organism evidence="9">
    <name type="scientific">marine sediment metagenome</name>
    <dbReference type="NCBI Taxonomy" id="412755"/>
    <lineage>
        <taxon>unclassified sequences</taxon>
        <taxon>metagenomes</taxon>
        <taxon>ecological metagenomes</taxon>
    </lineage>
</organism>
<reference evidence="9" key="1">
    <citation type="journal article" date="2014" name="Front. Microbiol.">
        <title>High frequency of phylogenetically diverse reductive dehalogenase-homologous genes in deep subseafloor sedimentary metagenomes.</title>
        <authorList>
            <person name="Kawai M."/>
            <person name="Futagami T."/>
            <person name="Toyoda A."/>
            <person name="Takaki Y."/>
            <person name="Nishi S."/>
            <person name="Hori S."/>
            <person name="Arai W."/>
            <person name="Tsubouchi T."/>
            <person name="Morono Y."/>
            <person name="Uchiyama I."/>
            <person name="Ito T."/>
            <person name="Fujiyama A."/>
            <person name="Inagaki F."/>
            <person name="Takami H."/>
        </authorList>
    </citation>
    <scope>NUCLEOTIDE SEQUENCE</scope>
    <source>
        <strain evidence="9">Expedition CK06-06</strain>
    </source>
</reference>
<dbReference type="InterPro" id="IPR000515">
    <property type="entry name" value="MetI-like"/>
</dbReference>
<feature type="domain" description="ABC transmembrane type-1" evidence="8">
    <location>
        <begin position="50"/>
        <end position="239"/>
    </location>
</feature>
<name>X1E3Z5_9ZZZZ</name>
<dbReference type="PANTHER" id="PTHR43744:SF8">
    <property type="entry name" value="SN-GLYCEROL-3-PHOSPHATE TRANSPORT SYSTEM PERMEASE PROTEIN UGPE"/>
    <property type="match status" value="1"/>
</dbReference>
<keyword evidence="2" id="KW-0813">Transport</keyword>
<dbReference type="PROSITE" id="PS50928">
    <property type="entry name" value="ABC_TM1"/>
    <property type="match status" value="1"/>
</dbReference>
<dbReference type="Gene3D" id="1.10.3720.10">
    <property type="entry name" value="MetI-like"/>
    <property type="match status" value="1"/>
</dbReference>
<evidence type="ECO:0000256" key="1">
    <source>
        <dbReference type="ARBA" id="ARBA00004651"/>
    </source>
</evidence>
<feature type="transmembrane region" description="Helical" evidence="7">
    <location>
        <begin position="115"/>
        <end position="139"/>
    </location>
</feature>
<dbReference type="GO" id="GO:0005886">
    <property type="term" value="C:plasma membrane"/>
    <property type="evidence" value="ECO:0007669"/>
    <property type="project" value="UniProtKB-SubCell"/>
</dbReference>
<dbReference type="GO" id="GO:0055085">
    <property type="term" value="P:transmembrane transport"/>
    <property type="evidence" value="ECO:0007669"/>
    <property type="project" value="InterPro"/>
</dbReference>